<dbReference type="GO" id="GO:0005886">
    <property type="term" value="C:plasma membrane"/>
    <property type="evidence" value="ECO:0007669"/>
    <property type="project" value="UniProtKB-SubCell"/>
</dbReference>
<keyword evidence="5 11" id="KW-0067">ATP-binding</keyword>
<dbReference type="PROSITE" id="PS50893">
    <property type="entry name" value="ABC_TRANSPORTER_2"/>
    <property type="match status" value="1"/>
</dbReference>
<dbReference type="PROSITE" id="PS50929">
    <property type="entry name" value="ABC_TM1F"/>
    <property type="match status" value="1"/>
</dbReference>
<keyword evidence="7 8" id="KW-0472">Membrane</keyword>
<feature type="transmembrane region" description="Helical" evidence="8">
    <location>
        <begin position="41"/>
        <end position="61"/>
    </location>
</feature>
<evidence type="ECO:0000256" key="7">
    <source>
        <dbReference type="ARBA" id="ARBA00023136"/>
    </source>
</evidence>
<feature type="domain" description="ABC transporter" evidence="9">
    <location>
        <begin position="366"/>
        <end position="600"/>
    </location>
</feature>
<evidence type="ECO:0000256" key="2">
    <source>
        <dbReference type="ARBA" id="ARBA00005417"/>
    </source>
</evidence>
<dbReference type="InterPro" id="IPR003439">
    <property type="entry name" value="ABC_transporter-like_ATP-bd"/>
</dbReference>
<feature type="transmembrane region" description="Helical" evidence="8">
    <location>
        <begin position="81"/>
        <end position="104"/>
    </location>
</feature>
<gene>
    <name evidence="11" type="ORF">D7M11_24965</name>
</gene>
<sequence length="608" mass="68680">MAKQKAQPNANPDGEISSAYNVSKQDRRAAFRSMIAYAKPFRGRFALIFLCTLLAISADLLQPYLVKIAIDDNLMAGKNDYGMLVLISVIYLAFVIIGLVFTYLQNNMLQYVGQSIVARIRKELFAHISKQSMSFFDRFHSGSLVTHVSSDTETLNQFFTQVLLSLMRDGMTLLIIIGLMFHLDPMLAGYSMLLLPIIAGIAIGFRSYMRKVYQITRTQLSRLIAFTAENLAGMNLIQAFHQQKQQQQSFNEQNKRYFRSNVREVQTNVFFNRSFDILGNLSVAFIVWIGGMAVFERTMEFGVLYAFITYIRQFFQPINSITQQWNTLQSTTVSMDRLWRVFSIKPSVQDTEQPNAIKSGAIRGRIDYDRVHFSYTEGVPILSGLDLHITAGEMIGIVGATGAGKSSLMSLLCRFYDVQQGSVRIDGIDIRDIPQAQLHRIVGLVQQEPYLYSGSIIDNVRLFDESISRDDVIKACRFVGADNLITRLQDGYDTMLSERGSGLSAGERQLISFARIVVFRPKILILDEATANLDSYTEQLVQTALQIVSKGRTTLVIAHRLSTIMQADRIIVMRQGQIVEQGTHRELIERKGYYEELYSHSQGAHAVG</sequence>
<feature type="domain" description="ABC transmembrane type-1" evidence="10">
    <location>
        <begin position="46"/>
        <end position="330"/>
    </location>
</feature>
<comment type="caution">
    <text evidence="11">The sequence shown here is derived from an EMBL/GenBank/DDBJ whole genome shotgun (WGS) entry which is preliminary data.</text>
</comment>
<feature type="transmembrane region" description="Helical" evidence="8">
    <location>
        <begin position="277"/>
        <end position="295"/>
    </location>
</feature>
<accession>A0A3B0BUC9</accession>
<evidence type="ECO:0000256" key="3">
    <source>
        <dbReference type="ARBA" id="ARBA00022692"/>
    </source>
</evidence>
<dbReference type="PROSITE" id="PS00211">
    <property type="entry name" value="ABC_TRANSPORTER_1"/>
    <property type="match status" value="1"/>
</dbReference>
<dbReference type="RefSeq" id="WP_120749983.1">
    <property type="nucleotide sequence ID" value="NZ_RBAH01000021.1"/>
</dbReference>
<dbReference type="GO" id="GO:0016887">
    <property type="term" value="F:ATP hydrolysis activity"/>
    <property type="evidence" value="ECO:0007669"/>
    <property type="project" value="InterPro"/>
</dbReference>
<dbReference type="Pfam" id="PF00664">
    <property type="entry name" value="ABC_membrane"/>
    <property type="match status" value="1"/>
</dbReference>
<dbReference type="Gene3D" id="1.20.1560.10">
    <property type="entry name" value="ABC transporter type 1, transmembrane domain"/>
    <property type="match status" value="1"/>
</dbReference>
<dbReference type="Pfam" id="PF00005">
    <property type="entry name" value="ABC_tran"/>
    <property type="match status" value="1"/>
</dbReference>
<dbReference type="PANTHER" id="PTHR43394:SF1">
    <property type="entry name" value="ATP-BINDING CASSETTE SUB-FAMILY B MEMBER 10, MITOCHONDRIAL"/>
    <property type="match status" value="1"/>
</dbReference>
<evidence type="ECO:0000259" key="9">
    <source>
        <dbReference type="PROSITE" id="PS50893"/>
    </source>
</evidence>
<dbReference type="InterPro" id="IPR039421">
    <property type="entry name" value="Type_1_exporter"/>
</dbReference>
<dbReference type="InterPro" id="IPR036640">
    <property type="entry name" value="ABC1_TM_sf"/>
</dbReference>
<keyword evidence="6 8" id="KW-1133">Transmembrane helix</keyword>
<dbReference type="EMBL" id="RBAH01000021">
    <property type="protein sequence ID" value="RKN76051.1"/>
    <property type="molecule type" value="Genomic_DNA"/>
</dbReference>
<keyword evidence="3 8" id="KW-0812">Transmembrane</keyword>
<keyword evidence="4" id="KW-0547">Nucleotide-binding</keyword>
<reference evidence="11 12" key="1">
    <citation type="journal article" date="2007" name="Int. J. Syst. Evol. Microbiol.">
        <title>Paenibacillus ginsengarvi sp. nov., isolated from soil from ginseng cultivation.</title>
        <authorList>
            <person name="Yoon M.H."/>
            <person name="Ten L.N."/>
            <person name="Im W.T."/>
        </authorList>
    </citation>
    <scope>NUCLEOTIDE SEQUENCE [LARGE SCALE GENOMIC DNA]</scope>
    <source>
        <strain evidence="11 12">KCTC 13059</strain>
    </source>
</reference>
<evidence type="ECO:0000256" key="8">
    <source>
        <dbReference type="SAM" id="Phobius"/>
    </source>
</evidence>
<dbReference type="FunFam" id="3.40.50.300:FF:000218">
    <property type="entry name" value="Multidrug ABC transporter ATP-binding protein"/>
    <property type="match status" value="1"/>
</dbReference>
<comment type="subcellular location">
    <subcellularLocation>
        <location evidence="1">Cell membrane</location>
        <topology evidence="1">Multi-pass membrane protein</topology>
    </subcellularLocation>
</comment>
<evidence type="ECO:0000313" key="12">
    <source>
        <dbReference type="Proteomes" id="UP000282311"/>
    </source>
</evidence>
<dbReference type="SMART" id="SM00382">
    <property type="entry name" value="AAA"/>
    <property type="match status" value="1"/>
</dbReference>
<evidence type="ECO:0000256" key="1">
    <source>
        <dbReference type="ARBA" id="ARBA00004651"/>
    </source>
</evidence>
<organism evidence="11 12">
    <name type="scientific">Paenibacillus ginsengarvi</name>
    <dbReference type="NCBI Taxonomy" id="400777"/>
    <lineage>
        <taxon>Bacteria</taxon>
        <taxon>Bacillati</taxon>
        <taxon>Bacillota</taxon>
        <taxon>Bacilli</taxon>
        <taxon>Bacillales</taxon>
        <taxon>Paenibacillaceae</taxon>
        <taxon>Paenibacillus</taxon>
    </lineage>
</organism>
<dbReference type="GO" id="GO:0015421">
    <property type="term" value="F:ABC-type oligopeptide transporter activity"/>
    <property type="evidence" value="ECO:0007669"/>
    <property type="project" value="TreeGrafter"/>
</dbReference>
<name>A0A3B0BUC9_9BACL</name>
<dbReference type="CDD" id="cd18544">
    <property type="entry name" value="ABC_6TM_TmrA_like"/>
    <property type="match status" value="1"/>
</dbReference>
<proteinExistence type="inferred from homology"/>
<dbReference type="CDD" id="cd03254">
    <property type="entry name" value="ABCC_Glucan_exporter_like"/>
    <property type="match status" value="1"/>
</dbReference>
<evidence type="ECO:0000259" key="10">
    <source>
        <dbReference type="PROSITE" id="PS50929"/>
    </source>
</evidence>
<evidence type="ECO:0000256" key="4">
    <source>
        <dbReference type="ARBA" id="ARBA00022741"/>
    </source>
</evidence>
<dbReference type="OrthoDB" id="9770415at2"/>
<keyword evidence="12" id="KW-1185">Reference proteome</keyword>
<dbReference type="SUPFAM" id="SSF52540">
    <property type="entry name" value="P-loop containing nucleoside triphosphate hydrolases"/>
    <property type="match status" value="1"/>
</dbReference>
<feature type="transmembrane region" description="Helical" evidence="8">
    <location>
        <begin position="162"/>
        <end position="181"/>
    </location>
</feature>
<feature type="transmembrane region" description="Helical" evidence="8">
    <location>
        <begin position="187"/>
        <end position="208"/>
    </location>
</feature>
<evidence type="ECO:0000256" key="6">
    <source>
        <dbReference type="ARBA" id="ARBA00022989"/>
    </source>
</evidence>
<comment type="similarity">
    <text evidence="2">Belongs to the ABC transporter superfamily.</text>
</comment>
<evidence type="ECO:0000313" key="11">
    <source>
        <dbReference type="EMBL" id="RKN76051.1"/>
    </source>
</evidence>
<dbReference type="InterPro" id="IPR003593">
    <property type="entry name" value="AAA+_ATPase"/>
</dbReference>
<dbReference type="InterPro" id="IPR011527">
    <property type="entry name" value="ABC1_TM_dom"/>
</dbReference>
<dbReference type="InterPro" id="IPR017871">
    <property type="entry name" value="ABC_transporter-like_CS"/>
</dbReference>
<protein>
    <submittedName>
        <fullName evidence="11">ABC transporter ATP-binding protein</fullName>
    </submittedName>
</protein>
<dbReference type="GO" id="GO:0005524">
    <property type="term" value="F:ATP binding"/>
    <property type="evidence" value="ECO:0007669"/>
    <property type="project" value="UniProtKB-KW"/>
</dbReference>
<dbReference type="AlphaFoldDB" id="A0A3B0BUC9"/>
<evidence type="ECO:0000256" key="5">
    <source>
        <dbReference type="ARBA" id="ARBA00022840"/>
    </source>
</evidence>
<dbReference type="InterPro" id="IPR027417">
    <property type="entry name" value="P-loop_NTPase"/>
</dbReference>
<dbReference type="SUPFAM" id="SSF90123">
    <property type="entry name" value="ABC transporter transmembrane region"/>
    <property type="match status" value="1"/>
</dbReference>
<dbReference type="Proteomes" id="UP000282311">
    <property type="component" value="Unassembled WGS sequence"/>
</dbReference>
<dbReference type="PANTHER" id="PTHR43394">
    <property type="entry name" value="ATP-DEPENDENT PERMEASE MDL1, MITOCHONDRIAL"/>
    <property type="match status" value="1"/>
</dbReference>
<dbReference type="Gene3D" id="3.40.50.300">
    <property type="entry name" value="P-loop containing nucleotide triphosphate hydrolases"/>
    <property type="match status" value="1"/>
</dbReference>